<evidence type="ECO:0000313" key="2">
    <source>
        <dbReference type="Proteomes" id="UP000782519"/>
    </source>
</evidence>
<evidence type="ECO:0008006" key="3">
    <source>
        <dbReference type="Google" id="ProtNLM"/>
    </source>
</evidence>
<sequence>MRVSALVGAIVLAGCVTHGSLRSGSWLIDQRPDRITGAPVGGAYTSVWGATNSNDPSIYTASLQLTCFENRPIARIAFQFKIGSDRNTSFGYRFDNKPGHDAVESRVLLGYRVLVIEDNAALQQFIDDLRGSAKLYVRIRSLNAGHSAAEFKVDGSEPAIEAAYAACPLSTPPARRTT</sequence>
<reference evidence="1" key="1">
    <citation type="submission" date="2020-07" db="EMBL/GenBank/DDBJ databases">
        <title>Huge and variable diversity of episymbiotic CPR bacteria and DPANN archaea in groundwater ecosystems.</title>
        <authorList>
            <person name="He C.Y."/>
            <person name="Keren R."/>
            <person name="Whittaker M."/>
            <person name="Farag I.F."/>
            <person name="Doudna J."/>
            <person name="Cate J.H.D."/>
            <person name="Banfield J.F."/>
        </authorList>
    </citation>
    <scope>NUCLEOTIDE SEQUENCE</scope>
    <source>
        <strain evidence="1">NC_groundwater_1818_Pr3_B-0.1um_66_35</strain>
    </source>
</reference>
<gene>
    <name evidence="1" type="ORF">HZA66_07040</name>
</gene>
<name>A0A933RVW1_RHOPL</name>
<accession>A0A933RVW1</accession>
<organism evidence="1 2">
    <name type="scientific">Rhodopseudomonas palustris</name>
    <dbReference type="NCBI Taxonomy" id="1076"/>
    <lineage>
        <taxon>Bacteria</taxon>
        <taxon>Pseudomonadati</taxon>
        <taxon>Pseudomonadota</taxon>
        <taxon>Alphaproteobacteria</taxon>
        <taxon>Hyphomicrobiales</taxon>
        <taxon>Nitrobacteraceae</taxon>
        <taxon>Rhodopseudomonas</taxon>
    </lineage>
</organism>
<dbReference type="PROSITE" id="PS51257">
    <property type="entry name" value="PROKAR_LIPOPROTEIN"/>
    <property type="match status" value="1"/>
</dbReference>
<dbReference type="EMBL" id="JACRJB010000019">
    <property type="protein sequence ID" value="MBI5129180.1"/>
    <property type="molecule type" value="Genomic_DNA"/>
</dbReference>
<dbReference type="AlphaFoldDB" id="A0A933RVW1"/>
<protein>
    <recommendedName>
        <fullName evidence="3">Lipoprotein</fullName>
    </recommendedName>
</protein>
<comment type="caution">
    <text evidence="1">The sequence shown here is derived from an EMBL/GenBank/DDBJ whole genome shotgun (WGS) entry which is preliminary data.</text>
</comment>
<evidence type="ECO:0000313" key="1">
    <source>
        <dbReference type="EMBL" id="MBI5129180.1"/>
    </source>
</evidence>
<dbReference type="Proteomes" id="UP000782519">
    <property type="component" value="Unassembled WGS sequence"/>
</dbReference>
<proteinExistence type="predicted"/>